<dbReference type="EMBL" id="NPMS01000010">
    <property type="protein sequence ID" value="OZU87417.1"/>
    <property type="molecule type" value="Genomic_DNA"/>
</dbReference>
<dbReference type="OrthoDB" id="9808748at2"/>
<feature type="transmembrane region" description="Helical" evidence="1">
    <location>
        <begin position="68"/>
        <end position="89"/>
    </location>
</feature>
<keyword evidence="1" id="KW-1133">Transmembrane helix</keyword>
<evidence type="ECO:0000256" key="1">
    <source>
        <dbReference type="SAM" id="Phobius"/>
    </source>
</evidence>
<name>A0A265N6E3_9BACI</name>
<gene>
    <name evidence="2" type="ORF">CIL03_16485</name>
</gene>
<protein>
    <submittedName>
        <fullName evidence="2">Cytochrome-c oxidase</fullName>
    </submittedName>
</protein>
<keyword evidence="1" id="KW-0812">Transmembrane</keyword>
<feature type="transmembrane region" description="Helical" evidence="1">
    <location>
        <begin position="95"/>
        <end position="117"/>
    </location>
</feature>
<sequence length="125" mass="13493">MGVKFIKVSVVYFLIGATLGIYMGMADLFQFTSAHAHINLLGWASLALTGLIYHVFPLAGENKLAAAHFWLHMVGIPLLTFSMILFGLAKFEIAVPLSAVGGILVFIGVVLFVINVMKNVKRSAA</sequence>
<reference evidence="2 3" key="1">
    <citation type="submission" date="2017-08" db="EMBL/GenBank/DDBJ databases">
        <title>Virgibacillus indicus sp. nov. and Virgibacillus profoundi sp. nov, two moderately halophilic bacteria isolated from marine sediment by using the Microfluidic Streak Plate.</title>
        <authorList>
            <person name="Xu B."/>
            <person name="Hu B."/>
            <person name="Wang J."/>
            <person name="Zhu Y."/>
            <person name="Huang L."/>
            <person name="Du W."/>
            <person name="Huang Y."/>
        </authorList>
    </citation>
    <scope>NUCLEOTIDE SEQUENCE [LARGE SCALE GENOMIC DNA]</scope>
    <source>
        <strain evidence="2 3">IO3-P2-C2</strain>
    </source>
</reference>
<accession>A0A265N6E3</accession>
<evidence type="ECO:0000313" key="2">
    <source>
        <dbReference type="EMBL" id="OZU87417.1"/>
    </source>
</evidence>
<dbReference type="InterPro" id="IPR036927">
    <property type="entry name" value="Cyt_c_oxase-like_su1_sf"/>
</dbReference>
<feature type="transmembrane region" description="Helical" evidence="1">
    <location>
        <begin position="5"/>
        <end position="25"/>
    </location>
</feature>
<comment type="caution">
    <text evidence="2">The sequence shown here is derived from an EMBL/GenBank/DDBJ whole genome shotgun (WGS) entry which is preliminary data.</text>
</comment>
<dbReference type="Gene3D" id="1.20.210.10">
    <property type="entry name" value="Cytochrome c oxidase-like, subunit I domain"/>
    <property type="match status" value="1"/>
</dbReference>
<feature type="transmembrane region" description="Helical" evidence="1">
    <location>
        <begin position="37"/>
        <end position="56"/>
    </location>
</feature>
<dbReference type="AlphaFoldDB" id="A0A265N6E3"/>
<organism evidence="2 3">
    <name type="scientific">Virgibacillus indicus</name>
    <dbReference type="NCBI Taxonomy" id="2024554"/>
    <lineage>
        <taxon>Bacteria</taxon>
        <taxon>Bacillati</taxon>
        <taxon>Bacillota</taxon>
        <taxon>Bacilli</taxon>
        <taxon>Bacillales</taxon>
        <taxon>Bacillaceae</taxon>
        <taxon>Virgibacillus</taxon>
    </lineage>
</organism>
<keyword evidence="3" id="KW-1185">Reference proteome</keyword>
<evidence type="ECO:0000313" key="3">
    <source>
        <dbReference type="Proteomes" id="UP000216498"/>
    </source>
</evidence>
<proteinExistence type="predicted"/>
<keyword evidence="1" id="KW-0472">Membrane</keyword>
<dbReference type="SUPFAM" id="SSF81442">
    <property type="entry name" value="Cytochrome c oxidase subunit I-like"/>
    <property type="match status" value="1"/>
</dbReference>
<dbReference type="RefSeq" id="WP_094886990.1">
    <property type="nucleotide sequence ID" value="NZ_NPMS01000010.1"/>
</dbReference>
<dbReference type="Proteomes" id="UP000216498">
    <property type="component" value="Unassembled WGS sequence"/>
</dbReference>